<evidence type="ECO:0000256" key="3">
    <source>
        <dbReference type="ARBA" id="ARBA00022723"/>
    </source>
</evidence>
<dbReference type="PROSITE" id="PS00759">
    <property type="entry name" value="ARGE_DAPE_CPG2_2"/>
    <property type="match status" value="1"/>
</dbReference>
<name>A0ABR9YIZ6_9PROT</name>
<dbReference type="SUPFAM" id="SSF53187">
    <property type="entry name" value="Zn-dependent exopeptidases"/>
    <property type="match status" value="1"/>
</dbReference>
<dbReference type="Gene3D" id="1.10.150.900">
    <property type="match status" value="1"/>
</dbReference>
<keyword evidence="9" id="KW-1185">Reference proteome</keyword>
<evidence type="ECO:0000259" key="7">
    <source>
        <dbReference type="Pfam" id="PF07687"/>
    </source>
</evidence>
<dbReference type="NCBIfam" id="NF006596">
    <property type="entry name" value="PRK09133.1"/>
    <property type="match status" value="1"/>
</dbReference>
<proteinExistence type="inferred from homology"/>
<gene>
    <name evidence="8" type="ORF">HKD31_02500</name>
</gene>
<dbReference type="Proteomes" id="UP000644588">
    <property type="component" value="Unassembled WGS sequence"/>
</dbReference>
<comment type="caution">
    <text evidence="8">The sequence shown here is derived from an EMBL/GenBank/DDBJ whole genome shotgun (WGS) entry which is preliminary data.</text>
</comment>
<comment type="similarity">
    <text evidence="1">Belongs to the peptidase M20A family.</text>
</comment>
<dbReference type="Gene3D" id="3.40.630.10">
    <property type="entry name" value="Zn peptidases"/>
    <property type="match status" value="1"/>
</dbReference>
<dbReference type="EMBL" id="JABCQF010000001">
    <property type="protein sequence ID" value="MBF0881619.1"/>
    <property type="molecule type" value="Genomic_DNA"/>
</dbReference>
<sequence>MKHPNKQRTVTRSLVLALGTFLTAWSTAHAAPEDHDREQFHDLYKQILETDSSAATGSCTAVAEEARAHLLAAGYPANSTEIILAPDLPRDGNLVASFPGTDATAPAILLLAHIDVVNAKASDWKRDPFRLVEENGYFYARGAVDDKAMAAIFVDTLARFRQDGFRPKRTIKLALTCGEESGGRLRGIRYLIEHRPETVKAAFAINEGGSGYLDAGGKPRLFSIEAGQKVYQDYHLAASGPGAHSSRPGKDNVITRMSAALVRLGAYRFPADISPVTRRFFARSATLQTGTIATDMRALGAGSNDPAIINRVADADPVWNAMIRTTCVATMMTAGHARNALAQSADVNVNCRILPGEDPQAIQARLTAEIADPSIVITLGSSPAPRSIAPPLTPDIMTPIEQIAGQLWPGVPVIPSIAPGATDGRFLTAAGTPTYGVSGIFLDPDGNGIHGLDERVRTQSLYNGRTFLYRLVKDYASE</sequence>
<dbReference type="InterPro" id="IPR047177">
    <property type="entry name" value="Pept_M20A"/>
</dbReference>
<keyword evidence="6" id="KW-0732">Signal</keyword>
<reference evidence="8" key="2">
    <citation type="submission" date="2020-11" db="EMBL/GenBank/DDBJ databases">
        <title>Description of novel Gluconobacter species.</title>
        <authorList>
            <person name="Cleenwerck I."/>
            <person name="Cnockaert M."/>
            <person name="Borremans W."/>
            <person name="Wieme A.D."/>
            <person name="De Vuyst L."/>
            <person name="Vandamme P."/>
        </authorList>
    </citation>
    <scope>NUCLEOTIDE SEQUENCE</scope>
    <source>
        <strain evidence="8">R-71646</strain>
    </source>
</reference>
<feature type="domain" description="Peptidase M20 dimerisation" evidence="7">
    <location>
        <begin position="227"/>
        <end position="372"/>
    </location>
</feature>
<evidence type="ECO:0000256" key="1">
    <source>
        <dbReference type="ARBA" id="ARBA00006247"/>
    </source>
</evidence>
<evidence type="ECO:0000313" key="8">
    <source>
        <dbReference type="EMBL" id="MBF0881619.1"/>
    </source>
</evidence>
<dbReference type="InterPro" id="IPR011650">
    <property type="entry name" value="Peptidase_M20_dimer"/>
</dbReference>
<dbReference type="PROSITE" id="PS00758">
    <property type="entry name" value="ARGE_DAPE_CPG2_1"/>
    <property type="match status" value="1"/>
</dbReference>
<organism evidence="8 9">
    <name type="scientific">Gluconobacter potus</name>
    <dbReference type="NCBI Taxonomy" id="2724927"/>
    <lineage>
        <taxon>Bacteria</taxon>
        <taxon>Pseudomonadati</taxon>
        <taxon>Pseudomonadota</taxon>
        <taxon>Alphaproteobacteria</taxon>
        <taxon>Acetobacterales</taxon>
        <taxon>Acetobacteraceae</taxon>
        <taxon>Gluconobacter</taxon>
    </lineage>
</organism>
<dbReference type="SUPFAM" id="SSF55031">
    <property type="entry name" value="Bacterial exopeptidase dimerisation domain"/>
    <property type="match status" value="1"/>
</dbReference>
<evidence type="ECO:0000256" key="2">
    <source>
        <dbReference type="ARBA" id="ARBA00022670"/>
    </source>
</evidence>
<dbReference type="Pfam" id="PF07687">
    <property type="entry name" value="M20_dimer"/>
    <property type="match status" value="1"/>
</dbReference>
<keyword evidence="5" id="KW-0862">Zinc</keyword>
<protein>
    <submittedName>
        <fullName evidence="8">M20/M25/M40 family metallo-hydrolase</fullName>
    </submittedName>
</protein>
<evidence type="ECO:0000256" key="4">
    <source>
        <dbReference type="ARBA" id="ARBA00022801"/>
    </source>
</evidence>
<keyword evidence="4" id="KW-0378">Hydrolase</keyword>
<dbReference type="InterPro" id="IPR001261">
    <property type="entry name" value="ArgE/DapE_CS"/>
</dbReference>
<evidence type="ECO:0000256" key="5">
    <source>
        <dbReference type="ARBA" id="ARBA00022833"/>
    </source>
</evidence>
<feature type="signal peptide" evidence="6">
    <location>
        <begin position="1"/>
        <end position="30"/>
    </location>
</feature>
<dbReference type="Pfam" id="PF01546">
    <property type="entry name" value="Peptidase_M20"/>
    <property type="match status" value="1"/>
</dbReference>
<dbReference type="Gene3D" id="3.30.70.360">
    <property type="match status" value="1"/>
</dbReference>
<evidence type="ECO:0000256" key="6">
    <source>
        <dbReference type="SAM" id="SignalP"/>
    </source>
</evidence>
<evidence type="ECO:0000313" key="9">
    <source>
        <dbReference type="Proteomes" id="UP000644588"/>
    </source>
</evidence>
<reference evidence="8" key="1">
    <citation type="submission" date="2020-04" db="EMBL/GenBank/DDBJ databases">
        <authorList>
            <person name="Sombolestani A."/>
        </authorList>
    </citation>
    <scope>NUCLEOTIDE SEQUENCE</scope>
    <source>
        <strain evidence="8">R-71646</strain>
    </source>
</reference>
<dbReference type="InterPro" id="IPR002933">
    <property type="entry name" value="Peptidase_M20"/>
</dbReference>
<dbReference type="PANTHER" id="PTHR45962:SF1">
    <property type="entry name" value="N-FATTY-ACYL-AMINO ACID SYNTHASE_HYDROLASE PM20D1"/>
    <property type="match status" value="1"/>
</dbReference>
<dbReference type="RefSeq" id="WP_194263730.1">
    <property type="nucleotide sequence ID" value="NZ_JABCQF010000001.1"/>
</dbReference>
<keyword evidence="2" id="KW-0645">Protease</keyword>
<feature type="chain" id="PRO_5046857096" evidence="6">
    <location>
        <begin position="31"/>
        <end position="478"/>
    </location>
</feature>
<keyword evidence="3" id="KW-0479">Metal-binding</keyword>
<accession>A0ABR9YIZ6</accession>
<dbReference type="InterPro" id="IPR036264">
    <property type="entry name" value="Bact_exopeptidase_dim_dom"/>
</dbReference>
<dbReference type="PANTHER" id="PTHR45962">
    <property type="entry name" value="N-FATTY-ACYL-AMINO ACID SYNTHASE/HYDROLASE PM20D1"/>
    <property type="match status" value="1"/>
</dbReference>